<sequence>MARFVDTLSLFQPPPPANSKLSKPAAQYKIPQRRSLPAKKQTIIYTPKKPIPSTGHPVVAEPPPEDCLNFWPVLARDQVVGTNQTGNGFWNCITKKYIIAIPDPLQTPVGLKSHWCTLQGAINKFSACVKQIEHHPQKGFCAYCLLRNPGQRSEVERVHHEPPEQIGLPKAKAPGHNYHHCRFVGTP</sequence>
<name>A0A2N5W6M5_9BASI</name>
<proteinExistence type="predicted"/>
<dbReference type="AlphaFoldDB" id="A0A2N5W6M5"/>
<dbReference type="OrthoDB" id="2507429at2759"/>
<accession>A0A2N5W6M5</accession>
<comment type="caution">
    <text evidence="1">The sequence shown here is derived from an EMBL/GenBank/DDBJ whole genome shotgun (WGS) entry which is preliminary data.</text>
</comment>
<evidence type="ECO:0000313" key="2">
    <source>
        <dbReference type="Proteomes" id="UP000235388"/>
    </source>
</evidence>
<evidence type="ECO:0008006" key="3">
    <source>
        <dbReference type="Google" id="ProtNLM"/>
    </source>
</evidence>
<dbReference type="Proteomes" id="UP000235388">
    <property type="component" value="Unassembled WGS sequence"/>
</dbReference>
<keyword evidence="2" id="KW-1185">Reference proteome</keyword>
<gene>
    <name evidence="1" type="ORF">PCANC_00919</name>
</gene>
<organism evidence="1 2">
    <name type="scientific">Puccinia coronata f. sp. avenae</name>
    <dbReference type="NCBI Taxonomy" id="200324"/>
    <lineage>
        <taxon>Eukaryota</taxon>
        <taxon>Fungi</taxon>
        <taxon>Dikarya</taxon>
        <taxon>Basidiomycota</taxon>
        <taxon>Pucciniomycotina</taxon>
        <taxon>Pucciniomycetes</taxon>
        <taxon>Pucciniales</taxon>
        <taxon>Pucciniaceae</taxon>
        <taxon>Puccinia</taxon>
    </lineage>
</organism>
<reference evidence="1 2" key="1">
    <citation type="submission" date="2017-11" db="EMBL/GenBank/DDBJ databases">
        <title>De novo assembly and phasing of dikaryotic genomes from two isolates of Puccinia coronata f. sp. avenae, the causal agent of oat crown rust.</title>
        <authorList>
            <person name="Miller M.E."/>
            <person name="Zhang Y."/>
            <person name="Omidvar V."/>
            <person name="Sperschneider J."/>
            <person name="Schwessinger B."/>
            <person name="Raley C."/>
            <person name="Palmer J.M."/>
            <person name="Garnica D."/>
            <person name="Upadhyaya N."/>
            <person name="Rathjen J."/>
            <person name="Taylor J.M."/>
            <person name="Park R.F."/>
            <person name="Dodds P.N."/>
            <person name="Hirsch C.D."/>
            <person name="Kianian S.F."/>
            <person name="Figueroa M."/>
        </authorList>
    </citation>
    <scope>NUCLEOTIDE SEQUENCE [LARGE SCALE GENOMIC DNA]</scope>
    <source>
        <strain evidence="1">12NC29</strain>
    </source>
</reference>
<dbReference type="EMBL" id="PGCJ01000007">
    <property type="protein sequence ID" value="PLW57896.1"/>
    <property type="molecule type" value="Genomic_DNA"/>
</dbReference>
<evidence type="ECO:0000313" key="1">
    <source>
        <dbReference type="EMBL" id="PLW57896.1"/>
    </source>
</evidence>
<protein>
    <recommendedName>
        <fullName evidence="3">No apical meristem-associated C-terminal domain-containing protein</fullName>
    </recommendedName>
</protein>